<reference evidence="13" key="1">
    <citation type="submission" date="2023-07" db="EMBL/GenBank/DDBJ databases">
        <title>Black Yeasts Isolated from many extreme environments.</title>
        <authorList>
            <person name="Coleine C."/>
            <person name="Stajich J.E."/>
            <person name="Selbmann L."/>
        </authorList>
    </citation>
    <scope>NUCLEOTIDE SEQUENCE</scope>
    <source>
        <strain evidence="13">CCFEE 5485</strain>
    </source>
</reference>
<keyword evidence="7 10" id="KW-0119">Carbohydrate metabolism</keyword>
<keyword evidence="6 10" id="KW-0378">Hydrolase</keyword>
<evidence type="ECO:0000259" key="12">
    <source>
        <dbReference type="PROSITE" id="PS51761"/>
    </source>
</evidence>
<evidence type="ECO:0000256" key="5">
    <source>
        <dbReference type="ARBA" id="ARBA00022651"/>
    </source>
</evidence>
<organism evidence="13 14">
    <name type="scientific">Recurvomyces mirabilis</name>
    <dbReference type="NCBI Taxonomy" id="574656"/>
    <lineage>
        <taxon>Eukaryota</taxon>
        <taxon>Fungi</taxon>
        <taxon>Dikarya</taxon>
        <taxon>Ascomycota</taxon>
        <taxon>Pezizomycotina</taxon>
        <taxon>Dothideomycetes</taxon>
        <taxon>Dothideomycetidae</taxon>
        <taxon>Mycosphaerellales</taxon>
        <taxon>Teratosphaeriaceae</taxon>
        <taxon>Recurvomyces</taxon>
    </lineage>
</organism>
<feature type="chain" id="PRO_5041979798" description="endo-1,4-beta-xylanase" evidence="11">
    <location>
        <begin position="20"/>
        <end position="214"/>
    </location>
</feature>
<dbReference type="Gene3D" id="2.60.120.180">
    <property type="match status" value="1"/>
</dbReference>
<dbReference type="EC" id="3.2.1.8" evidence="4 10"/>
<dbReference type="GO" id="GO:0031176">
    <property type="term" value="F:endo-1,4-beta-xylanase activity"/>
    <property type="evidence" value="ECO:0007669"/>
    <property type="project" value="UniProtKB-UniRule"/>
</dbReference>
<evidence type="ECO:0000256" key="10">
    <source>
        <dbReference type="PROSITE-ProRule" id="PRU01097"/>
    </source>
</evidence>
<dbReference type="InterPro" id="IPR001137">
    <property type="entry name" value="Glyco_hydro_11"/>
</dbReference>
<proteinExistence type="inferred from homology"/>
<keyword evidence="11" id="KW-0732">Signal</keyword>
<dbReference type="AlphaFoldDB" id="A0AAE1C668"/>
<dbReference type="InterPro" id="IPR033123">
    <property type="entry name" value="GH11_dom"/>
</dbReference>
<evidence type="ECO:0000313" key="13">
    <source>
        <dbReference type="EMBL" id="KAK3679626.1"/>
    </source>
</evidence>
<evidence type="ECO:0000256" key="8">
    <source>
        <dbReference type="ARBA" id="ARBA00023295"/>
    </source>
</evidence>
<dbReference type="PANTHER" id="PTHR46828:SF2">
    <property type="entry name" value="ENDO-1,4-BETA-XYLANASE A-RELATED"/>
    <property type="match status" value="1"/>
</dbReference>
<evidence type="ECO:0000256" key="2">
    <source>
        <dbReference type="ARBA" id="ARBA00004851"/>
    </source>
</evidence>
<sequence length="214" mass="23607">MLSFIRVLIAATAAVGVLAAPIDDPVDIHLSRRSNTANSKGTNNGYYYQFWDDGASGSTTYTNKGSGEYSVQWSNPNDFTAGKGWQQAQPRNITFTGTMNVQGNFYLAVYTWSGQGENYILENYGTYNPCVKGKTVATINSDGSDYQVCLVDRGNNYLQNWSIRKNKRTSGTVTTANHYNAYAAHGLNHNPLSAAQYQIVSTEGFYDVDNNIRT</sequence>
<gene>
    <name evidence="13" type="ORF">LTR78_000001</name>
</gene>
<comment type="similarity">
    <text evidence="3 10">Belongs to the glycosyl hydrolase 11 (cellulase G) family.</text>
</comment>
<dbReference type="PANTHER" id="PTHR46828">
    <property type="entry name" value="ENDO-1,4-BETA-XYLANASE A-RELATED"/>
    <property type="match status" value="1"/>
</dbReference>
<dbReference type="GO" id="GO:0045493">
    <property type="term" value="P:xylan catabolic process"/>
    <property type="evidence" value="ECO:0007669"/>
    <property type="project" value="UniProtKB-UniRule"/>
</dbReference>
<protein>
    <recommendedName>
        <fullName evidence="4 10">endo-1,4-beta-xylanase</fullName>
        <ecNumber evidence="4 10">3.2.1.8</ecNumber>
    </recommendedName>
</protein>
<evidence type="ECO:0000256" key="1">
    <source>
        <dbReference type="ARBA" id="ARBA00000681"/>
    </source>
</evidence>
<evidence type="ECO:0000256" key="9">
    <source>
        <dbReference type="ARBA" id="ARBA00023326"/>
    </source>
</evidence>
<evidence type="ECO:0000256" key="3">
    <source>
        <dbReference type="ARBA" id="ARBA00007792"/>
    </source>
</evidence>
<dbReference type="PROSITE" id="PS51761">
    <property type="entry name" value="GH11_3"/>
    <property type="match status" value="1"/>
</dbReference>
<name>A0AAE1C668_9PEZI</name>
<evidence type="ECO:0000256" key="6">
    <source>
        <dbReference type="ARBA" id="ARBA00022801"/>
    </source>
</evidence>
<dbReference type="EMBL" id="JAUTXT010000001">
    <property type="protein sequence ID" value="KAK3679626.1"/>
    <property type="molecule type" value="Genomic_DNA"/>
</dbReference>
<feature type="signal peptide" evidence="11">
    <location>
        <begin position="1"/>
        <end position="19"/>
    </location>
</feature>
<evidence type="ECO:0000256" key="4">
    <source>
        <dbReference type="ARBA" id="ARBA00012590"/>
    </source>
</evidence>
<feature type="active site" description="Nucleophile" evidence="10">
    <location>
        <position position="117"/>
    </location>
</feature>
<dbReference type="Proteomes" id="UP001274830">
    <property type="component" value="Unassembled WGS sequence"/>
</dbReference>
<evidence type="ECO:0000256" key="7">
    <source>
        <dbReference type="ARBA" id="ARBA00023277"/>
    </source>
</evidence>
<keyword evidence="5 10" id="KW-0858">Xylan degradation</keyword>
<dbReference type="Pfam" id="PF00457">
    <property type="entry name" value="Glyco_hydro_11"/>
    <property type="match status" value="1"/>
</dbReference>
<comment type="caution">
    <text evidence="13">The sequence shown here is derived from an EMBL/GenBank/DDBJ whole genome shotgun (WGS) entry which is preliminary data.</text>
</comment>
<dbReference type="SUPFAM" id="SSF49899">
    <property type="entry name" value="Concanavalin A-like lectins/glucanases"/>
    <property type="match status" value="1"/>
</dbReference>
<keyword evidence="14" id="KW-1185">Reference proteome</keyword>
<feature type="active site" description="Proton donor" evidence="10">
    <location>
        <position position="203"/>
    </location>
</feature>
<feature type="domain" description="GH11" evidence="12">
    <location>
        <begin position="34"/>
        <end position="214"/>
    </location>
</feature>
<accession>A0AAE1C668</accession>
<dbReference type="InterPro" id="IPR013320">
    <property type="entry name" value="ConA-like_dom_sf"/>
</dbReference>
<comment type="catalytic activity">
    <reaction evidence="1 10">
        <text>Endohydrolysis of (1-&gt;4)-beta-D-xylosidic linkages in xylans.</text>
        <dbReference type="EC" id="3.2.1.8"/>
    </reaction>
</comment>
<dbReference type="InterPro" id="IPR013319">
    <property type="entry name" value="GH11/12"/>
</dbReference>
<keyword evidence="8 10" id="KW-0326">Glycosidase</keyword>
<keyword evidence="9 10" id="KW-0624">Polysaccharide degradation</keyword>
<evidence type="ECO:0000313" key="14">
    <source>
        <dbReference type="Proteomes" id="UP001274830"/>
    </source>
</evidence>
<evidence type="ECO:0000256" key="11">
    <source>
        <dbReference type="SAM" id="SignalP"/>
    </source>
</evidence>
<comment type="pathway">
    <text evidence="2 10">Glycan degradation; xylan degradation.</text>
</comment>